<evidence type="ECO:0000313" key="3">
    <source>
        <dbReference type="EMBL" id="GAA3179510.1"/>
    </source>
</evidence>
<evidence type="ECO:0000259" key="2">
    <source>
        <dbReference type="Pfam" id="PF10988"/>
    </source>
</evidence>
<organism evidence="3 4">
    <name type="scientific">Blastococcus jejuensis</name>
    <dbReference type="NCBI Taxonomy" id="351224"/>
    <lineage>
        <taxon>Bacteria</taxon>
        <taxon>Bacillati</taxon>
        <taxon>Actinomycetota</taxon>
        <taxon>Actinomycetes</taxon>
        <taxon>Geodermatophilales</taxon>
        <taxon>Geodermatophilaceae</taxon>
        <taxon>Blastococcus</taxon>
    </lineage>
</organism>
<protein>
    <recommendedName>
        <fullName evidence="2">Putative auto-transporter adhesin head GIN domain-containing protein</fullName>
    </recommendedName>
</protein>
<feature type="signal peptide" evidence="1">
    <location>
        <begin position="1"/>
        <end position="27"/>
    </location>
</feature>
<dbReference type="Proteomes" id="UP001499924">
    <property type="component" value="Unassembled WGS sequence"/>
</dbReference>
<sequence length="236" mass="24092">MRAMRTRLLLVPAALALAGCVPLPGIGADPGPEQREERSIEDATEVELATGGELILRPGDVPSLEVFAGENVLEHLTSDVRDGRLVLGDDGTLHDLGEVRFEVVLPAVDAVELSGSGSIDVLAPSALRDVVLSGSGTIGVEGLDTEELRVELSGSGQLEMEGAATRQDVSIDGSGTYDAGELRSEDATVTVSGSGTAEVSVSSALEAVIEGSGTITYAGDPAVDSRIDGSGTVAPR</sequence>
<dbReference type="Pfam" id="PF10988">
    <property type="entry name" value="DUF2807"/>
    <property type="match status" value="1"/>
</dbReference>
<comment type="caution">
    <text evidence="3">The sequence shown here is derived from an EMBL/GenBank/DDBJ whole genome shotgun (WGS) entry which is preliminary data.</text>
</comment>
<dbReference type="EMBL" id="BAAAVV010000011">
    <property type="protein sequence ID" value="GAA3179510.1"/>
    <property type="molecule type" value="Genomic_DNA"/>
</dbReference>
<keyword evidence="4" id="KW-1185">Reference proteome</keyword>
<keyword evidence="1" id="KW-0732">Signal</keyword>
<dbReference type="PROSITE" id="PS51257">
    <property type="entry name" value="PROKAR_LIPOPROTEIN"/>
    <property type="match status" value="1"/>
</dbReference>
<dbReference type="PANTHER" id="PTHR39200:SF1">
    <property type="entry name" value="AUTO-TRANSPORTER ADHESIN HEAD GIN DOMAIN-CONTAINING PROTEIN-RELATED"/>
    <property type="match status" value="1"/>
</dbReference>
<gene>
    <name evidence="3" type="ORF">GCM10010531_36930</name>
</gene>
<accession>A0ABP6PKN0</accession>
<dbReference type="Gene3D" id="2.160.20.120">
    <property type="match status" value="1"/>
</dbReference>
<evidence type="ECO:0000256" key="1">
    <source>
        <dbReference type="SAM" id="SignalP"/>
    </source>
</evidence>
<dbReference type="PANTHER" id="PTHR39200">
    <property type="entry name" value="HYPOTHETICAL EXPORTED PROTEIN"/>
    <property type="match status" value="1"/>
</dbReference>
<reference evidence="4" key="1">
    <citation type="journal article" date="2019" name="Int. J. Syst. Evol. Microbiol.">
        <title>The Global Catalogue of Microorganisms (GCM) 10K type strain sequencing project: providing services to taxonomists for standard genome sequencing and annotation.</title>
        <authorList>
            <consortium name="The Broad Institute Genomics Platform"/>
            <consortium name="The Broad Institute Genome Sequencing Center for Infectious Disease"/>
            <person name="Wu L."/>
            <person name="Ma J."/>
        </authorList>
    </citation>
    <scope>NUCLEOTIDE SEQUENCE [LARGE SCALE GENOMIC DNA]</scope>
    <source>
        <strain evidence="4">JCM 15614</strain>
    </source>
</reference>
<feature type="chain" id="PRO_5047201879" description="Putative auto-transporter adhesin head GIN domain-containing protein" evidence="1">
    <location>
        <begin position="28"/>
        <end position="236"/>
    </location>
</feature>
<name>A0ABP6PKN0_9ACTN</name>
<evidence type="ECO:0000313" key="4">
    <source>
        <dbReference type="Proteomes" id="UP001499924"/>
    </source>
</evidence>
<feature type="domain" description="Putative auto-transporter adhesin head GIN" evidence="2">
    <location>
        <begin position="44"/>
        <end position="221"/>
    </location>
</feature>
<proteinExistence type="predicted"/>
<dbReference type="InterPro" id="IPR021255">
    <property type="entry name" value="DUF2807"/>
</dbReference>